<dbReference type="PROSITE" id="PS50007">
    <property type="entry name" value="PIPLC_X_DOMAIN"/>
    <property type="match status" value="1"/>
</dbReference>
<evidence type="ECO:0000256" key="4">
    <source>
        <dbReference type="ARBA" id="ARBA00023098"/>
    </source>
</evidence>
<dbReference type="PANTHER" id="PTHR10336">
    <property type="entry name" value="PHOSPHOINOSITIDE-SPECIFIC PHOSPHOLIPASE C FAMILY PROTEIN"/>
    <property type="match status" value="1"/>
</dbReference>
<organism evidence="6">
    <name type="scientific">Timema bartmani</name>
    <dbReference type="NCBI Taxonomy" id="61472"/>
    <lineage>
        <taxon>Eukaryota</taxon>
        <taxon>Metazoa</taxon>
        <taxon>Ecdysozoa</taxon>
        <taxon>Arthropoda</taxon>
        <taxon>Hexapoda</taxon>
        <taxon>Insecta</taxon>
        <taxon>Pterygota</taxon>
        <taxon>Neoptera</taxon>
        <taxon>Polyneoptera</taxon>
        <taxon>Phasmatodea</taxon>
        <taxon>Timematodea</taxon>
        <taxon>Timematoidea</taxon>
        <taxon>Timematidae</taxon>
        <taxon>Timema</taxon>
    </lineage>
</organism>
<evidence type="ECO:0000256" key="2">
    <source>
        <dbReference type="ARBA" id="ARBA00022801"/>
    </source>
</evidence>
<feature type="domain" description="Phosphatidylinositol-specific phospholipase C X" evidence="5">
    <location>
        <begin position="11"/>
        <end position="55"/>
    </location>
</feature>
<dbReference type="InterPro" id="IPR017946">
    <property type="entry name" value="PLC-like_Pdiesterase_TIM-brl"/>
</dbReference>
<accession>A0A7R9ETQ3</accession>
<keyword evidence="2" id="KW-0378">Hydrolase</keyword>
<dbReference type="InterPro" id="IPR001192">
    <property type="entry name" value="PI-PLC_fam"/>
</dbReference>
<name>A0A7R9ETQ3_9NEOP</name>
<evidence type="ECO:0000256" key="1">
    <source>
        <dbReference type="ARBA" id="ARBA00012368"/>
    </source>
</evidence>
<dbReference type="GO" id="GO:0048015">
    <property type="term" value="P:phosphatidylinositol-mediated signaling"/>
    <property type="evidence" value="ECO:0007669"/>
    <property type="project" value="TreeGrafter"/>
</dbReference>
<dbReference type="Pfam" id="PF00388">
    <property type="entry name" value="PI-PLC-X"/>
    <property type="match status" value="1"/>
</dbReference>
<sequence length="91" mass="10694">MTLPTRDVMAMDVLDGPEEPLVYHNNTLTSKIYFRDCIETIKEFAFVYSQPALCLFNTEHRLRYAHARRKMAQDGRWKNCPASNRKKRSEA</sequence>
<dbReference type="InterPro" id="IPR000909">
    <property type="entry name" value="PLipase_C_PInositol-sp_X_dom"/>
</dbReference>
<evidence type="ECO:0000313" key="6">
    <source>
        <dbReference type="EMBL" id="CAD7440841.1"/>
    </source>
</evidence>
<dbReference type="AlphaFoldDB" id="A0A7R9ETQ3"/>
<dbReference type="PANTHER" id="PTHR10336:SF36">
    <property type="entry name" value="1-PHOSPHATIDYLINOSITOL 4,5-BISPHOSPHATE PHOSPHODIESTERASE BETA-4"/>
    <property type="match status" value="1"/>
</dbReference>
<dbReference type="EMBL" id="OD565095">
    <property type="protein sequence ID" value="CAD7440841.1"/>
    <property type="molecule type" value="Genomic_DNA"/>
</dbReference>
<evidence type="ECO:0000259" key="5">
    <source>
        <dbReference type="Pfam" id="PF00388"/>
    </source>
</evidence>
<dbReference type="GO" id="GO:0016042">
    <property type="term" value="P:lipid catabolic process"/>
    <property type="evidence" value="ECO:0007669"/>
    <property type="project" value="UniProtKB-KW"/>
</dbReference>
<keyword evidence="4" id="KW-0443">Lipid metabolism</keyword>
<dbReference type="Gene3D" id="3.20.20.190">
    <property type="entry name" value="Phosphatidylinositol (PI) phosphodiesterase"/>
    <property type="match status" value="1"/>
</dbReference>
<proteinExistence type="predicted"/>
<dbReference type="SUPFAM" id="SSF51695">
    <property type="entry name" value="PLC-like phosphodiesterases"/>
    <property type="match status" value="1"/>
</dbReference>
<reference evidence="6" key="1">
    <citation type="submission" date="2020-11" db="EMBL/GenBank/DDBJ databases">
        <authorList>
            <person name="Tran Van P."/>
        </authorList>
    </citation>
    <scope>NUCLEOTIDE SEQUENCE</scope>
</reference>
<gene>
    <name evidence="6" type="ORF">TBIB3V08_LOCUS3330</name>
</gene>
<dbReference type="GO" id="GO:0051209">
    <property type="term" value="P:release of sequestered calcium ion into cytosol"/>
    <property type="evidence" value="ECO:0007669"/>
    <property type="project" value="TreeGrafter"/>
</dbReference>
<evidence type="ECO:0000256" key="3">
    <source>
        <dbReference type="ARBA" id="ARBA00022963"/>
    </source>
</evidence>
<dbReference type="GO" id="GO:0046488">
    <property type="term" value="P:phosphatidylinositol metabolic process"/>
    <property type="evidence" value="ECO:0007669"/>
    <property type="project" value="TreeGrafter"/>
</dbReference>
<dbReference type="GO" id="GO:0004435">
    <property type="term" value="F:phosphatidylinositol-4,5-bisphosphate phospholipase C activity"/>
    <property type="evidence" value="ECO:0007669"/>
    <property type="project" value="UniProtKB-EC"/>
</dbReference>
<keyword evidence="3" id="KW-0442">Lipid degradation</keyword>
<dbReference type="EC" id="3.1.4.11" evidence="1"/>
<protein>
    <recommendedName>
        <fullName evidence="1">phosphoinositide phospholipase C</fullName>
        <ecNumber evidence="1">3.1.4.11</ecNumber>
    </recommendedName>
</protein>